<gene>
    <name evidence="1" type="ORF">OUY24_40020</name>
</gene>
<dbReference type="EMBL" id="JAPNUD010000231">
    <property type="protein sequence ID" value="MDA0646850.1"/>
    <property type="molecule type" value="Genomic_DNA"/>
</dbReference>
<dbReference type="Proteomes" id="UP001212498">
    <property type="component" value="Unassembled WGS sequence"/>
</dbReference>
<protein>
    <recommendedName>
        <fullName evidence="3">GRAM domain-containing protein</fullName>
    </recommendedName>
</protein>
<evidence type="ECO:0000313" key="1">
    <source>
        <dbReference type="EMBL" id="MDA0646850.1"/>
    </source>
</evidence>
<reference evidence="1 2" key="1">
    <citation type="submission" date="2022-11" db="EMBL/GenBank/DDBJ databases">
        <title>Nonomuraea corallina sp. nov., a new species of the genus Nonomuraea isolated from sea side sediment in Thai sea.</title>
        <authorList>
            <person name="Ngamcharungchit C."/>
            <person name="Matsumoto A."/>
            <person name="Suriyachadkun C."/>
            <person name="Panbangred W."/>
            <person name="Inahashi Y."/>
            <person name="Intra B."/>
        </authorList>
    </citation>
    <scope>NUCLEOTIDE SEQUENCE [LARGE SCALE GENOMIC DNA]</scope>
    <source>
        <strain evidence="1 2">DSM 43553</strain>
    </source>
</reference>
<keyword evidence="2" id="KW-1185">Reference proteome</keyword>
<organism evidence="1 2">
    <name type="scientific">Nonomuraea ferruginea</name>
    <dbReference type="NCBI Taxonomy" id="46174"/>
    <lineage>
        <taxon>Bacteria</taxon>
        <taxon>Bacillati</taxon>
        <taxon>Actinomycetota</taxon>
        <taxon>Actinomycetes</taxon>
        <taxon>Streptosporangiales</taxon>
        <taxon>Streptosporangiaceae</taxon>
        <taxon>Nonomuraea</taxon>
    </lineage>
</organism>
<dbReference type="RefSeq" id="WP_271280010.1">
    <property type="nucleotide sequence ID" value="NZ_BAABFD010000002.1"/>
</dbReference>
<name>A0ABT4TCH9_9ACTN</name>
<proteinExistence type="predicted"/>
<sequence length="103" mass="11511">MPRARSNADGSVTVPGAVHGFTSIDRENGWIGGWLTISDEKVVHTIDREVKVLRRTVPLEGTTFEIRAKPDAQYVTIALTTADGRDFKINFDRFYDQALARFG</sequence>
<evidence type="ECO:0000313" key="2">
    <source>
        <dbReference type="Proteomes" id="UP001212498"/>
    </source>
</evidence>
<accession>A0ABT4TCH9</accession>
<evidence type="ECO:0008006" key="3">
    <source>
        <dbReference type="Google" id="ProtNLM"/>
    </source>
</evidence>
<comment type="caution">
    <text evidence="1">The sequence shown here is derived from an EMBL/GenBank/DDBJ whole genome shotgun (WGS) entry which is preliminary data.</text>
</comment>